<accession>A0A1H0K7R2</accession>
<dbReference type="AlphaFoldDB" id="A0A1H0K7R2"/>
<keyword evidence="1" id="KW-0175">Coiled coil</keyword>
<evidence type="ECO:0000313" key="4">
    <source>
        <dbReference type="Proteomes" id="UP000198704"/>
    </source>
</evidence>
<organism evidence="3 4">
    <name type="scientific">Methylobacterium phyllostachyos</name>
    <dbReference type="NCBI Taxonomy" id="582672"/>
    <lineage>
        <taxon>Bacteria</taxon>
        <taxon>Pseudomonadati</taxon>
        <taxon>Pseudomonadota</taxon>
        <taxon>Alphaproteobacteria</taxon>
        <taxon>Hyphomicrobiales</taxon>
        <taxon>Methylobacteriaceae</taxon>
        <taxon>Methylobacterium</taxon>
    </lineage>
</organism>
<dbReference type="OrthoDB" id="6065087at2"/>
<reference evidence="4" key="1">
    <citation type="submission" date="2016-10" db="EMBL/GenBank/DDBJ databases">
        <authorList>
            <person name="Varghese N."/>
            <person name="Submissions S."/>
        </authorList>
    </citation>
    <scope>NUCLEOTIDE SEQUENCE [LARGE SCALE GENOMIC DNA]</scope>
    <source>
        <strain evidence="4">BL47</strain>
    </source>
</reference>
<dbReference type="STRING" id="582672.SAMN05216360_12527"/>
<feature type="coiled-coil region" evidence="1">
    <location>
        <begin position="22"/>
        <end position="86"/>
    </location>
</feature>
<sequence>MADDILKSLFVSLGWKNDEAGQKKVERSVADYEKTVREAEKRVEAARRAAAATTQQTDEQMARDDLRAAREALRAAKETEEAARKVAAAKQKEAKESAEAIALAITKLNLFVDATIAAGQKIGSAIGGAITGLAQLNYVAGRTGASVQSIKGLGYAFSQVGGSVGQAMSALESFARSTRTNEGLAGFVKDLGVDTTKDKALQLLDVIDTLKKEGYQVGSQQAEMLGIPEETFNLLARYGDQVRHFYAERAKAAKDFHLDEEEAAKASARLMQGLGSLSATVEVAFTKLLTSAAPRLSKWIDDLRDWIQSHQKEIGEFLEWIAQKVEWVGQKITEFVEGMAGTLQDKEKQKAFDEWKQGFTDIGNAAQRLLDLSEKLANSNLWKVLKLLTIDNPLANWPLRLLSSAVGTAEASTGGGGLNAQASSVGAVPPDERSMLQKILPKALGGRDAPAAGDGSRSWRNNNPGNLKDGPFARAHGAVGVDDKGFARFPSYDAGRKAQESLLFDDPRYKRLSIKDAIAKYAPAGDGNDPTGYAAQVARAAGVGVDAPLSSLTPEQRGRFLDAQQRKEGWIPGFSATSSDAPAPAGTPRLRTGLATVRASSGRTFQVAAEFAANFQGFIDDYEKAGGVIGPHSGGNNERPGNASYHPVGRAIDVNQVGRGVRAGGRTLPLDVEDALAAKWGLRSGNSFRSNDNGHFEVHRAEMARAAIERMKAQTDSDRTITRALTAPTPRPVLRMDPGGFDVNALTRPASPLATGSVTNSSSSTSKVLNQTNNYNVDIKDSRGPEAHAKAFKDTGTQMGQLHLENAQRAFA</sequence>
<evidence type="ECO:0000256" key="2">
    <source>
        <dbReference type="SAM" id="MobiDB-lite"/>
    </source>
</evidence>
<evidence type="ECO:0000256" key="1">
    <source>
        <dbReference type="SAM" id="Coils"/>
    </source>
</evidence>
<evidence type="ECO:0000313" key="3">
    <source>
        <dbReference type="EMBL" id="SDO51780.1"/>
    </source>
</evidence>
<proteinExistence type="predicted"/>
<dbReference type="EMBL" id="FNHS01000025">
    <property type="protein sequence ID" value="SDO51780.1"/>
    <property type="molecule type" value="Genomic_DNA"/>
</dbReference>
<keyword evidence="4" id="KW-1185">Reference proteome</keyword>
<feature type="region of interest" description="Disordered" evidence="2">
    <location>
        <begin position="445"/>
        <end position="469"/>
    </location>
</feature>
<dbReference type="Proteomes" id="UP000198704">
    <property type="component" value="Unassembled WGS sequence"/>
</dbReference>
<gene>
    <name evidence="3" type="ORF">SAMN05216360_12527</name>
</gene>
<evidence type="ECO:0008006" key="5">
    <source>
        <dbReference type="Google" id="ProtNLM"/>
    </source>
</evidence>
<protein>
    <recommendedName>
        <fullName evidence="5">D-alanyl-D-alanine carboxypeptidase</fullName>
    </recommendedName>
</protein>
<name>A0A1H0K7R2_9HYPH</name>
<dbReference type="RefSeq" id="WP_091722208.1">
    <property type="nucleotide sequence ID" value="NZ_FNHS01000025.1"/>
</dbReference>